<dbReference type="UniPathway" id="UPA00053">
    <property type="reaction ID" value="UER00084"/>
</dbReference>
<evidence type="ECO:0000256" key="4">
    <source>
        <dbReference type="ARBA" id="ARBA00022679"/>
    </source>
</evidence>
<accession>A0A061DJI2</accession>
<dbReference type="GO" id="GO:0008652">
    <property type="term" value="P:amino acid biosynthetic process"/>
    <property type="evidence" value="ECO:0007669"/>
    <property type="project" value="UniProtKB-KW"/>
</dbReference>
<dbReference type="Pfam" id="PF01474">
    <property type="entry name" value="DAHP_synth_2"/>
    <property type="match status" value="1"/>
</dbReference>
<dbReference type="eggNOG" id="ENOG502QPP7">
    <property type="taxonomic scope" value="Eukaryota"/>
</dbReference>
<dbReference type="InParanoid" id="A0A061DJI2"/>
<dbReference type="SUPFAM" id="SSF51569">
    <property type="entry name" value="Aldolase"/>
    <property type="match status" value="1"/>
</dbReference>
<keyword evidence="5 8" id="KW-0057">Aromatic amino acid biosynthesis</keyword>
<dbReference type="InterPro" id="IPR002480">
    <property type="entry name" value="DAHP_synth_2"/>
</dbReference>
<keyword evidence="7" id="KW-0170">Cobalt</keyword>
<dbReference type="EMBL" id="CM001879">
    <property type="protein sequence ID" value="EOX92725.1"/>
    <property type="molecule type" value="Genomic_DNA"/>
</dbReference>
<dbReference type="PANTHER" id="PTHR21337">
    <property type="entry name" value="PHOSPHO-2-DEHYDRO-3-DEOXYHEPTONATE ALDOLASE 1, 2"/>
    <property type="match status" value="1"/>
</dbReference>
<dbReference type="AlphaFoldDB" id="A0A061DJI2"/>
<feature type="binding site" evidence="7">
    <location>
        <position position="137"/>
    </location>
    <ligand>
        <name>Mn(2+)</name>
        <dbReference type="ChEBI" id="CHEBI:29035"/>
    </ligand>
</feature>
<feature type="binding site" evidence="7">
    <location>
        <position position="33"/>
    </location>
    <ligand>
        <name>phosphoenolpyruvate</name>
        <dbReference type="ChEBI" id="CHEBI:58702"/>
    </ligand>
</feature>
<feature type="binding site" evidence="7">
    <location>
        <position position="65"/>
    </location>
    <ligand>
        <name>Mn(2+)</name>
        <dbReference type="ChEBI" id="CHEBI:29035"/>
    </ligand>
</feature>
<keyword evidence="4 8" id="KW-0808">Transferase</keyword>
<dbReference type="HOGENOM" id="CLU_1646628_0_0_1"/>
<evidence type="ECO:0000256" key="9">
    <source>
        <dbReference type="SAM" id="SignalP"/>
    </source>
</evidence>
<dbReference type="OMA" id="MLAIRWI"/>
<evidence type="ECO:0000256" key="3">
    <source>
        <dbReference type="ARBA" id="ARBA00022605"/>
    </source>
</evidence>
<proteinExistence type="inferred from homology"/>
<dbReference type="GO" id="GO:0009073">
    <property type="term" value="P:aromatic amino acid family biosynthetic process"/>
    <property type="evidence" value="ECO:0007669"/>
    <property type="project" value="UniProtKB-KW"/>
</dbReference>
<evidence type="ECO:0000256" key="7">
    <source>
        <dbReference type="PIRSR" id="PIRSR602480-1"/>
    </source>
</evidence>
<sequence>MALMLAIRWIQLVKLIGILNPHNKPGRITIITRMGAENMKVKLPHLIRAVGRAGHIVTWVCGPMHGNAAEAPCGLKTRAFDAILAEVRAFLDVHEQEGSHRGGIHLEMTGQNVTESVGGSQTVTYDDLSSCYRTQCDPRLNGS</sequence>
<keyword evidence="7" id="KW-0464">Manganese</keyword>
<dbReference type="Proteomes" id="UP000026915">
    <property type="component" value="Chromosome 1"/>
</dbReference>
<feature type="signal peptide" evidence="9">
    <location>
        <begin position="1"/>
        <end position="15"/>
    </location>
</feature>
<gene>
    <name evidence="10" type="ORF">TCM_001619</name>
</gene>
<evidence type="ECO:0000256" key="6">
    <source>
        <dbReference type="ARBA" id="ARBA00047508"/>
    </source>
</evidence>
<dbReference type="PANTHER" id="PTHR21337:SF24">
    <property type="entry name" value="PHOSPHO-2-DEHYDRO-3-DEOXYHEPTONATE ALDOLASE 1, CHLOROPLASTIC"/>
    <property type="match status" value="1"/>
</dbReference>
<keyword evidence="11" id="KW-1185">Reference proteome</keyword>
<dbReference type="GO" id="GO:0009507">
    <property type="term" value="C:chloroplast"/>
    <property type="evidence" value="ECO:0007669"/>
    <property type="project" value="UniProtKB-SubCell"/>
</dbReference>
<evidence type="ECO:0000313" key="11">
    <source>
        <dbReference type="Proteomes" id="UP000026915"/>
    </source>
</evidence>
<dbReference type="GO" id="GO:0003849">
    <property type="term" value="F:3-deoxy-7-phosphoheptulonate synthase activity"/>
    <property type="evidence" value="ECO:0007669"/>
    <property type="project" value="UniProtKB-EC"/>
</dbReference>
<dbReference type="GO" id="GO:0009423">
    <property type="term" value="P:chorismate biosynthetic process"/>
    <property type="evidence" value="ECO:0007669"/>
    <property type="project" value="UniProtKB-UniPathway"/>
</dbReference>
<keyword evidence="9" id="KW-0732">Signal</keyword>
<reference evidence="10 11" key="1">
    <citation type="journal article" date="2013" name="Genome Biol.">
        <title>The genome sequence of the most widely cultivated cacao type and its use to identify candidate genes regulating pod color.</title>
        <authorList>
            <person name="Motamayor J.C."/>
            <person name="Mockaitis K."/>
            <person name="Schmutz J."/>
            <person name="Haiminen N."/>
            <person name="Iii D.L."/>
            <person name="Cornejo O."/>
            <person name="Findley S.D."/>
            <person name="Zheng P."/>
            <person name="Utro F."/>
            <person name="Royaert S."/>
            <person name="Saski C."/>
            <person name="Jenkins J."/>
            <person name="Podicheti R."/>
            <person name="Zhao M."/>
            <person name="Scheffler B.E."/>
            <person name="Stack J.C."/>
            <person name="Feltus F.A."/>
            <person name="Mustiga G.M."/>
            <person name="Amores F."/>
            <person name="Phillips W."/>
            <person name="Marelli J.P."/>
            <person name="May G.D."/>
            <person name="Shapiro H."/>
            <person name="Ma J."/>
            <person name="Bustamante C.D."/>
            <person name="Schnell R.J."/>
            <person name="Main D."/>
            <person name="Gilbert D."/>
            <person name="Parida L."/>
            <person name="Kuhn D.N."/>
        </authorList>
    </citation>
    <scope>NUCLEOTIDE SEQUENCE [LARGE SCALE GENOMIC DNA]</scope>
    <source>
        <strain evidence="11">cv. Matina 1-6</strain>
    </source>
</reference>
<evidence type="ECO:0000313" key="10">
    <source>
        <dbReference type="EMBL" id="EOX92725.1"/>
    </source>
</evidence>
<keyword evidence="7" id="KW-0104">Cadmium</keyword>
<evidence type="ECO:0000256" key="5">
    <source>
        <dbReference type="ARBA" id="ARBA00023141"/>
    </source>
</evidence>
<dbReference type="Gramene" id="EOX92725">
    <property type="protein sequence ID" value="EOX92725"/>
    <property type="gene ID" value="TCM_001619"/>
</dbReference>
<dbReference type="Gene3D" id="3.20.20.70">
    <property type="entry name" value="Aldolase class I"/>
    <property type="match status" value="1"/>
</dbReference>
<dbReference type="EC" id="2.5.1.54" evidence="8"/>
<dbReference type="STRING" id="3641.A0A061DJI2"/>
<keyword evidence="8" id="KW-0150">Chloroplast</keyword>
<keyword evidence="8" id="KW-0934">Plastid</keyword>
<name>A0A061DJI2_THECC</name>
<evidence type="ECO:0000256" key="1">
    <source>
        <dbReference type="ARBA" id="ARBA00004688"/>
    </source>
</evidence>
<keyword evidence="3 8" id="KW-0028">Amino-acid biosynthesis</keyword>
<comment type="cofactor">
    <cofactor evidence="7">
        <name>Mn(2+)</name>
        <dbReference type="ChEBI" id="CHEBI:29035"/>
    </cofactor>
    <cofactor evidence="7">
        <name>Co(2+)</name>
        <dbReference type="ChEBI" id="CHEBI:48828"/>
    </cofactor>
    <cofactor evidence="7">
        <name>Cd(2+)</name>
        <dbReference type="ChEBI" id="CHEBI:48775"/>
    </cofactor>
    <text evidence="7">Binds 1 divalent cation per subunit. The enzyme is active with manganese, cobalt or cadmium ions.</text>
</comment>
<feature type="chain" id="PRO_5013107943" description="Phospho-2-dehydro-3-deoxyheptonate aldolase" evidence="9">
    <location>
        <begin position="16"/>
        <end position="143"/>
    </location>
</feature>
<evidence type="ECO:0000256" key="2">
    <source>
        <dbReference type="ARBA" id="ARBA00008911"/>
    </source>
</evidence>
<dbReference type="InterPro" id="IPR013785">
    <property type="entry name" value="Aldolase_TIM"/>
</dbReference>
<organism evidence="10 11">
    <name type="scientific">Theobroma cacao</name>
    <name type="common">Cacao</name>
    <name type="synonym">Cocoa</name>
    <dbReference type="NCBI Taxonomy" id="3641"/>
    <lineage>
        <taxon>Eukaryota</taxon>
        <taxon>Viridiplantae</taxon>
        <taxon>Streptophyta</taxon>
        <taxon>Embryophyta</taxon>
        <taxon>Tracheophyta</taxon>
        <taxon>Spermatophyta</taxon>
        <taxon>Magnoliopsida</taxon>
        <taxon>eudicotyledons</taxon>
        <taxon>Gunneridae</taxon>
        <taxon>Pentapetalae</taxon>
        <taxon>rosids</taxon>
        <taxon>malvids</taxon>
        <taxon>Malvales</taxon>
        <taxon>Malvaceae</taxon>
        <taxon>Byttnerioideae</taxon>
        <taxon>Theobroma</taxon>
    </lineage>
</organism>
<feature type="binding site" evidence="7">
    <location>
        <position position="107"/>
    </location>
    <ligand>
        <name>Mn(2+)</name>
        <dbReference type="ChEBI" id="CHEBI:29035"/>
    </ligand>
</feature>
<keyword evidence="8" id="KW-0809">Transit peptide</keyword>
<comment type="pathway">
    <text evidence="1 8">Metabolic intermediate biosynthesis; chorismate biosynthesis; chorismate from D-erythrose 4-phosphate and phosphoenolpyruvate: step 1/7.</text>
</comment>
<protein>
    <recommendedName>
        <fullName evidence="8">Phospho-2-dehydro-3-deoxyheptonate aldolase</fullName>
        <ecNumber evidence="8">2.5.1.54</ecNumber>
    </recommendedName>
</protein>
<evidence type="ECO:0000256" key="8">
    <source>
        <dbReference type="RuleBase" id="RU363071"/>
    </source>
</evidence>
<comment type="similarity">
    <text evidence="2 8">Belongs to the class-II DAHP synthase family.</text>
</comment>
<comment type="catalytic activity">
    <reaction evidence="6 8">
        <text>D-erythrose 4-phosphate + phosphoenolpyruvate + H2O = 7-phospho-2-dehydro-3-deoxy-D-arabino-heptonate + phosphate</text>
        <dbReference type="Rhea" id="RHEA:14717"/>
        <dbReference type="ChEBI" id="CHEBI:15377"/>
        <dbReference type="ChEBI" id="CHEBI:16897"/>
        <dbReference type="ChEBI" id="CHEBI:43474"/>
        <dbReference type="ChEBI" id="CHEBI:58394"/>
        <dbReference type="ChEBI" id="CHEBI:58702"/>
        <dbReference type="EC" id="2.5.1.54"/>
    </reaction>
</comment>
<comment type="subcellular location">
    <subcellularLocation>
        <location evidence="8">Plastid</location>
        <location evidence="8">Chloroplast</location>
    </subcellularLocation>
</comment>